<organism evidence="1 2">
    <name type="scientific">Hymenobacter edaphi</name>
    <dbReference type="NCBI Taxonomy" id="2211146"/>
    <lineage>
        <taxon>Bacteria</taxon>
        <taxon>Pseudomonadati</taxon>
        <taxon>Bacteroidota</taxon>
        <taxon>Cytophagia</taxon>
        <taxon>Cytophagales</taxon>
        <taxon>Hymenobacteraceae</taxon>
        <taxon>Hymenobacter</taxon>
    </lineage>
</organism>
<proteinExistence type="predicted"/>
<dbReference type="EMBL" id="QHKM01000004">
    <property type="protein sequence ID" value="RAK65689.1"/>
    <property type="molecule type" value="Genomic_DNA"/>
</dbReference>
<sequence length="314" mass="35004">MFSLLLLACTAPTEPAGQAPAVAPPSSEFQRYWYAGQAELSRYRLSQSRYDALHPGEAVLVFVTEDFLPRQQVKYEGAPTREKPVSVLKMNQLRRFTTGLYDYSVNTSVFTPVAGPGTLKVVTTVQDWCGQTFTQLNRRGTGYQLEARSYFQPEADQDVKLPAALLEDELWTRLRIGPDQLPQGEIQLIPGTVASRLRHRPLRPETATATLAAYSGPDFQSSQPGGALRAYTLRYAAGGRTLRIVFEAAFPYLIAGWEDSYDGQMQLSGQTLGSKKVLTTRAVRTHTLRSDYWQRHQPADSTLRHQLGVTGFGR</sequence>
<evidence type="ECO:0008006" key="3">
    <source>
        <dbReference type="Google" id="ProtNLM"/>
    </source>
</evidence>
<dbReference type="Proteomes" id="UP000248553">
    <property type="component" value="Unassembled WGS sequence"/>
</dbReference>
<comment type="caution">
    <text evidence="1">The sequence shown here is derived from an EMBL/GenBank/DDBJ whole genome shotgun (WGS) entry which is preliminary data.</text>
</comment>
<evidence type="ECO:0000313" key="2">
    <source>
        <dbReference type="Proteomes" id="UP000248553"/>
    </source>
</evidence>
<evidence type="ECO:0000313" key="1">
    <source>
        <dbReference type="EMBL" id="RAK65689.1"/>
    </source>
</evidence>
<name>A0A328BGJ9_9BACT</name>
<gene>
    <name evidence="1" type="ORF">DLM85_13265</name>
</gene>
<dbReference type="AlphaFoldDB" id="A0A328BGJ9"/>
<keyword evidence="2" id="KW-1185">Reference proteome</keyword>
<protein>
    <recommendedName>
        <fullName evidence="3">Septum formation inhibitor Maf</fullName>
    </recommendedName>
</protein>
<accession>A0A328BGJ9</accession>
<reference evidence="2" key="1">
    <citation type="submission" date="2018-05" db="EMBL/GenBank/DDBJ databases">
        <authorList>
            <person name="Nie L."/>
        </authorList>
    </citation>
    <scope>NUCLEOTIDE SEQUENCE [LARGE SCALE GENOMIC DNA]</scope>
    <source>
        <strain evidence="2">NL</strain>
    </source>
</reference>